<dbReference type="AlphaFoldDB" id="A0AAJ3FXX1"/>
<proteinExistence type="predicted"/>
<reference evidence="1 2" key="1">
    <citation type="journal article" date="2020" name="Front. Plant Sci.">
        <title>Isolation of Rhizosphere Bacteria That Improve Quality and Water Stress Tolerance in Greenhouse Ornamentals.</title>
        <authorList>
            <person name="Nordstedt N.P."/>
            <person name="Jones M.L."/>
        </authorList>
    </citation>
    <scope>NUCLEOTIDE SEQUENCE [LARGE SCALE GENOMIC DNA]</scope>
    <source>
        <strain evidence="1 2">C2F7</strain>
    </source>
</reference>
<sequence length="141" mass="15974">MFTSKQHRSFYDATIHTSMPNDVVEISSETHAELLAGQARGKVITWGDDGIPLLIDPPPPSDEVLTAIERAWRDRCLLETDGVVTRHRDELEEDVETTLSAAQYAELQAYRRALRNWPEAGEFPLNEHRPPAPFWLVGPLQ</sequence>
<comment type="caution">
    <text evidence="1">The sequence shown here is derived from an EMBL/GenBank/DDBJ whole genome shotgun (WGS) entry which is preliminary data.</text>
</comment>
<dbReference type="Proteomes" id="UP000562723">
    <property type="component" value="Unassembled WGS sequence"/>
</dbReference>
<name>A0AAJ3FXX1_9PSED</name>
<evidence type="ECO:0000313" key="1">
    <source>
        <dbReference type="EMBL" id="NUT82420.1"/>
    </source>
</evidence>
<protein>
    <submittedName>
        <fullName evidence="1">Phage tail protein</fullName>
    </submittedName>
</protein>
<evidence type="ECO:0000313" key="2">
    <source>
        <dbReference type="Proteomes" id="UP000562723"/>
    </source>
</evidence>
<dbReference type="EMBL" id="JABFMS010000027">
    <property type="protein sequence ID" value="NUT82420.1"/>
    <property type="molecule type" value="Genomic_DNA"/>
</dbReference>
<dbReference type="RefSeq" id="WP_175360439.1">
    <property type="nucleotide sequence ID" value="NZ_JABFMS010000027.1"/>
</dbReference>
<accession>A0AAJ3FXX1</accession>
<gene>
    <name evidence="1" type="ORF">HNO85_15850</name>
</gene>
<organism evidence="1 2">
    <name type="scientific">Pseudomonas brassicacearum</name>
    <dbReference type="NCBI Taxonomy" id="930166"/>
    <lineage>
        <taxon>Bacteria</taxon>
        <taxon>Pseudomonadati</taxon>
        <taxon>Pseudomonadota</taxon>
        <taxon>Gammaproteobacteria</taxon>
        <taxon>Pseudomonadales</taxon>
        <taxon>Pseudomonadaceae</taxon>
        <taxon>Pseudomonas</taxon>
    </lineage>
</organism>